<name>A0A4S8QTB7_9HELO</name>
<organism evidence="7 8">
    <name type="scientific">Botrytis galanthina</name>
    <dbReference type="NCBI Taxonomy" id="278940"/>
    <lineage>
        <taxon>Eukaryota</taxon>
        <taxon>Fungi</taxon>
        <taxon>Dikarya</taxon>
        <taxon>Ascomycota</taxon>
        <taxon>Pezizomycotina</taxon>
        <taxon>Leotiomycetes</taxon>
        <taxon>Helotiales</taxon>
        <taxon>Sclerotiniaceae</taxon>
        <taxon>Botrytis</taxon>
    </lineage>
</organism>
<dbReference type="Gene3D" id="4.10.240.10">
    <property type="entry name" value="Zn(2)-C6 fungal-type DNA-binding domain"/>
    <property type="match status" value="1"/>
</dbReference>
<protein>
    <recommendedName>
        <fullName evidence="6">Zn(2)-C6 fungal-type domain-containing protein</fullName>
    </recommendedName>
</protein>
<evidence type="ECO:0000313" key="8">
    <source>
        <dbReference type="Proteomes" id="UP000308671"/>
    </source>
</evidence>
<dbReference type="InterPro" id="IPR036864">
    <property type="entry name" value="Zn2-C6_fun-type_DNA-bd_sf"/>
</dbReference>
<dbReference type="PROSITE" id="PS50048">
    <property type="entry name" value="ZN2_CY6_FUNGAL_2"/>
    <property type="match status" value="1"/>
</dbReference>
<dbReference type="PANTHER" id="PTHR47424:SF4">
    <property type="entry name" value="ZN(II)2CYS6 TRANSCRIPTION FACTOR (EUROFUNG)"/>
    <property type="match status" value="1"/>
</dbReference>
<feature type="domain" description="Zn(2)-C6 fungal-type" evidence="6">
    <location>
        <begin position="14"/>
        <end position="46"/>
    </location>
</feature>
<reference evidence="7 8" key="1">
    <citation type="submission" date="2017-12" db="EMBL/GenBank/DDBJ databases">
        <title>Comparative genomics of Botrytis spp.</title>
        <authorList>
            <person name="Valero-Jimenez C.A."/>
            <person name="Tapia P."/>
            <person name="Veloso J."/>
            <person name="Silva-Moreno E."/>
            <person name="Staats M."/>
            <person name="Valdes J.H."/>
            <person name="Van Kan J.A.L."/>
        </authorList>
    </citation>
    <scope>NUCLEOTIDE SEQUENCE [LARGE SCALE GENOMIC DNA]</scope>
    <source>
        <strain evidence="7 8">MUCL435</strain>
    </source>
</reference>
<dbReference type="EMBL" id="PQXL01000302">
    <property type="protein sequence ID" value="THV47561.1"/>
    <property type="molecule type" value="Genomic_DNA"/>
</dbReference>
<dbReference type="Pfam" id="PF00172">
    <property type="entry name" value="Zn_clus"/>
    <property type="match status" value="1"/>
</dbReference>
<proteinExistence type="predicted"/>
<evidence type="ECO:0000256" key="3">
    <source>
        <dbReference type="ARBA" id="ARBA00023163"/>
    </source>
</evidence>
<comment type="caution">
    <text evidence="7">The sequence shown here is derived from an EMBL/GenBank/DDBJ whole genome shotgun (WGS) entry which is preliminary data.</text>
</comment>
<evidence type="ECO:0000256" key="2">
    <source>
        <dbReference type="ARBA" id="ARBA00023015"/>
    </source>
</evidence>
<dbReference type="SMART" id="SM00906">
    <property type="entry name" value="Fungal_trans"/>
    <property type="match status" value="1"/>
</dbReference>
<dbReference type="SMART" id="SM00066">
    <property type="entry name" value="GAL4"/>
    <property type="match status" value="1"/>
</dbReference>
<accession>A0A4S8QTB7</accession>
<feature type="compositionally biased region" description="Low complexity" evidence="5">
    <location>
        <begin position="75"/>
        <end position="93"/>
    </location>
</feature>
<evidence type="ECO:0000259" key="6">
    <source>
        <dbReference type="PROSITE" id="PS50048"/>
    </source>
</evidence>
<evidence type="ECO:0000256" key="1">
    <source>
        <dbReference type="ARBA" id="ARBA00022723"/>
    </source>
</evidence>
<keyword evidence="8" id="KW-1185">Reference proteome</keyword>
<dbReference type="SUPFAM" id="SSF57701">
    <property type="entry name" value="Zn2/Cys6 DNA-binding domain"/>
    <property type="match status" value="1"/>
</dbReference>
<dbReference type="GO" id="GO:0000978">
    <property type="term" value="F:RNA polymerase II cis-regulatory region sequence-specific DNA binding"/>
    <property type="evidence" value="ECO:0007669"/>
    <property type="project" value="TreeGrafter"/>
</dbReference>
<keyword evidence="4" id="KW-0539">Nucleus</keyword>
<dbReference type="CDD" id="cd00067">
    <property type="entry name" value="GAL4"/>
    <property type="match status" value="1"/>
</dbReference>
<dbReference type="Pfam" id="PF04082">
    <property type="entry name" value="Fungal_trans"/>
    <property type="match status" value="1"/>
</dbReference>
<gene>
    <name evidence="7" type="ORF">BGAL_0302g00030</name>
</gene>
<dbReference type="InterPro" id="IPR001138">
    <property type="entry name" value="Zn2Cys6_DnaBD"/>
</dbReference>
<keyword evidence="1" id="KW-0479">Metal-binding</keyword>
<dbReference type="PANTHER" id="PTHR47424">
    <property type="entry name" value="REGULATORY PROTEIN GAL4"/>
    <property type="match status" value="1"/>
</dbReference>
<dbReference type="CDD" id="cd12148">
    <property type="entry name" value="fungal_TF_MHR"/>
    <property type="match status" value="1"/>
</dbReference>
<dbReference type="GO" id="GO:0006351">
    <property type="term" value="P:DNA-templated transcription"/>
    <property type="evidence" value="ECO:0007669"/>
    <property type="project" value="InterPro"/>
</dbReference>
<dbReference type="InterPro" id="IPR007219">
    <property type="entry name" value="XnlR_reg_dom"/>
</dbReference>
<feature type="region of interest" description="Disordered" evidence="5">
    <location>
        <begin position="75"/>
        <end position="96"/>
    </location>
</feature>
<evidence type="ECO:0000256" key="4">
    <source>
        <dbReference type="ARBA" id="ARBA00023242"/>
    </source>
</evidence>
<dbReference type="InterPro" id="IPR051127">
    <property type="entry name" value="Fungal_SecMet_Regulators"/>
</dbReference>
<dbReference type="PROSITE" id="PS00463">
    <property type="entry name" value="ZN2_CY6_FUNGAL_1"/>
    <property type="match status" value="1"/>
</dbReference>
<dbReference type="GO" id="GO:0008270">
    <property type="term" value="F:zinc ion binding"/>
    <property type="evidence" value="ECO:0007669"/>
    <property type="project" value="InterPro"/>
</dbReference>
<evidence type="ECO:0000256" key="5">
    <source>
        <dbReference type="SAM" id="MobiDB-lite"/>
    </source>
</evidence>
<sequence>MDTRAPKRQKVTTACDPCRGRKIKCDGDQPVCGPCEKRSKSVSCTWATDFSRATSASTDHIRRLEDQIKLLEARNSQGSQISPSSNPSSNSASEDLSIETISGHRATTSASPASATWLSTVSWEEYPSMNTPEMSTNQWQSSSATTNSPRLVPSYQELSKSIDTVCTSSSYPSHNIVVDHNHRTSVIEKLFAQSFMQEVEKVVIEKIGEASTHASNVLGFDLNISPSRIPTHELQQRNLDYNLPTREQADSLIISYFENVHVLYPFLDKLEFRQEYEKIWSCDNYKSDQESLICLINSVFAISSRQARTTVSNHDNMASNFCRRAQGFLNIQECSDRSVRSVQSYLLIALYFQSMGESFPCWLYVGNAIRTAQMLELHLPETSERIVKSQARNSLRKAWYACVIMDREISMMYGRSSMIDSQAAAAVPLPLLVEEGDYQPRHNEEDNIERSQGHIADFYKSSLELYNISYAILLEFRHSKPDINLKKGPYTSEKISSPGTSISIINLQERLSNWERDNPDHLRIEQYPKYNDLRPLPTRRTVFLHQRYLHIQLLLLTPVLQQLIGTEFQKKAERIRLGSLLSHRVSLQCAIVCVKTAQEAIDSIHIRETSGSNEISPWWCNVIFLYKSATVLIAGGLCPSVMAEISETAIHESFYKATAILRQYTTLNSSVLRLVTILDILFQIVPQKFSRLKKASQQDDAEAGPPTPNDDNSAATFQYWCPVKPIRHAASAHQDTVHPSPENSGSSQILTDLDRLFDTDDFTWLTKMPFDA</sequence>
<dbReference type="OrthoDB" id="424974at2759"/>
<keyword evidence="2" id="KW-0805">Transcription regulation</keyword>
<dbReference type="AlphaFoldDB" id="A0A4S8QTB7"/>
<dbReference type="GO" id="GO:0000435">
    <property type="term" value="P:positive regulation of transcription from RNA polymerase II promoter by galactose"/>
    <property type="evidence" value="ECO:0007669"/>
    <property type="project" value="TreeGrafter"/>
</dbReference>
<dbReference type="GO" id="GO:0005634">
    <property type="term" value="C:nucleus"/>
    <property type="evidence" value="ECO:0007669"/>
    <property type="project" value="TreeGrafter"/>
</dbReference>
<keyword evidence="3" id="KW-0804">Transcription</keyword>
<evidence type="ECO:0000313" key="7">
    <source>
        <dbReference type="EMBL" id="THV47561.1"/>
    </source>
</evidence>
<dbReference type="Proteomes" id="UP000308671">
    <property type="component" value="Unassembled WGS sequence"/>
</dbReference>
<dbReference type="GO" id="GO:0000981">
    <property type="term" value="F:DNA-binding transcription factor activity, RNA polymerase II-specific"/>
    <property type="evidence" value="ECO:0007669"/>
    <property type="project" value="InterPro"/>
</dbReference>